<evidence type="ECO:0000313" key="1">
    <source>
        <dbReference type="EMBL" id="MPM47280.1"/>
    </source>
</evidence>
<name>A0A645A247_9ZZZZ</name>
<proteinExistence type="predicted"/>
<comment type="caution">
    <text evidence="1">The sequence shown here is derived from an EMBL/GenBank/DDBJ whole genome shotgun (WGS) entry which is preliminary data.</text>
</comment>
<gene>
    <name evidence="1" type="ORF">SDC9_93988</name>
</gene>
<dbReference type="AlphaFoldDB" id="A0A645A247"/>
<evidence type="ECO:0008006" key="2">
    <source>
        <dbReference type="Google" id="ProtNLM"/>
    </source>
</evidence>
<reference evidence="1" key="1">
    <citation type="submission" date="2019-08" db="EMBL/GenBank/DDBJ databases">
        <authorList>
            <person name="Kucharzyk K."/>
            <person name="Murdoch R.W."/>
            <person name="Higgins S."/>
            <person name="Loffler F."/>
        </authorList>
    </citation>
    <scope>NUCLEOTIDE SEQUENCE</scope>
</reference>
<protein>
    <recommendedName>
        <fullName evidence="2">Replication-associated protein G2P N-terminal domain-containing protein</fullName>
    </recommendedName>
</protein>
<organism evidence="1">
    <name type="scientific">bioreactor metagenome</name>
    <dbReference type="NCBI Taxonomy" id="1076179"/>
    <lineage>
        <taxon>unclassified sequences</taxon>
        <taxon>metagenomes</taxon>
        <taxon>ecological metagenomes</taxon>
    </lineage>
</organism>
<dbReference type="EMBL" id="VSSQ01011617">
    <property type="protein sequence ID" value="MPM47280.1"/>
    <property type="molecule type" value="Genomic_DNA"/>
</dbReference>
<sequence>MVKLLKFKGMFAMYDYVEISKYLSNGYYDRSKVNKFGELFDRHSSMKVSYNKDERILSIRGSLPYFIQGHNFWFDIDEAKKAVEKISDLLKVDLYDAEIKIMEYGVVVMPNFKIQEFIDSHIQTRGYREEIYIGRGKNYVRNDRAFTLKFYSLWANFDSSWNKVTPETRKMLENSRCCRANNPMRYEIHGSPKKILGARLLVSDMLTEIYEDSCKKALLKKYIQIKKWERMDIRGMKRLDTSKILLTLLSEKHNRFQEELLKMVDRTSANIYSKRSRKNHIKKLCRKIPHERCSYSIENLILEVISQNKTL</sequence>
<accession>A0A645A247</accession>